<comment type="caution">
    <text evidence="1">The sequence shown here is derived from an EMBL/GenBank/DDBJ whole genome shotgun (WGS) entry which is preliminary data.</text>
</comment>
<dbReference type="RefSeq" id="WP_147778720.1">
    <property type="nucleotide sequence ID" value="NZ_SAYD01000021.1"/>
</dbReference>
<evidence type="ECO:0000313" key="2">
    <source>
        <dbReference type="Proteomes" id="UP000325002"/>
    </source>
</evidence>
<organism evidence="1 2">
    <name type="scientific">Brachyspira aalborgi</name>
    <dbReference type="NCBI Taxonomy" id="29522"/>
    <lineage>
        <taxon>Bacteria</taxon>
        <taxon>Pseudomonadati</taxon>
        <taxon>Spirochaetota</taxon>
        <taxon>Spirochaetia</taxon>
        <taxon>Brachyspirales</taxon>
        <taxon>Brachyspiraceae</taxon>
        <taxon>Brachyspira</taxon>
    </lineage>
</organism>
<dbReference type="Proteomes" id="UP000325002">
    <property type="component" value="Unassembled WGS sequence"/>
</dbReference>
<name>A0A5C8EFH9_9SPIR</name>
<reference evidence="1 2" key="1">
    <citation type="journal article" date="1992" name="Lakartidningen">
        <title>[Penicillin V and not amoxicillin is the first choice preparation in acute otitis].</title>
        <authorList>
            <person name="Kamme C."/>
            <person name="Lundgren K."/>
            <person name="Prellner K."/>
        </authorList>
    </citation>
    <scope>NUCLEOTIDE SEQUENCE [LARGE SCALE GENOMIC DNA]</scope>
    <source>
        <strain evidence="1 2">PC3997IV</strain>
    </source>
</reference>
<evidence type="ECO:0000313" key="1">
    <source>
        <dbReference type="EMBL" id="TXJ36807.1"/>
    </source>
</evidence>
<dbReference type="AlphaFoldDB" id="A0A5C8EFH9"/>
<accession>A0A5C8EFH9</accession>
<proteinExistence type="predicted"/>
<dbReference type="EMBL" id="SAYD01000021">
    <property type="protein sequence ID" value="TXJ36807.1"/>
    <property type="molecule type" value="Genomic_DNA"/>
</dbReference>
<gene>
    <name evidence="1" type="ORF">EPJ81_10765</name>
</gene>
<protein>
    <submittedName>
        <fullName evidence="1">Uncharacterized protein</fullName>
    </submittedName>
</protein>
<sequence>MDKKQIEKYFENSEVNQKLLKLYKSKCCVVKKVCEAYNKNKVFDPHTNKELSLVFHSSCVPHNYECKNMIHKILIVGQETNGWEFKENAKESILFTLGFLYSPQHNGKLSFTFPFEFCKSINDYDYNENYRKTYFAWVSLRKFAYTERQFARVEHEALPKNSFRIYHPLYLRYRKLENEYLERLKKECGL</sequence>